<keyword evidence="4" id="KW-1185">Reference proteome</keyword>
<dbReference type="EMBL" id="VTUZ01000005">
    <property type="protein sequence ID" value="KAA1013045.1"/>
    <property type="molecule type" value="Genomic_DNA"/>
</dbReference>
<evidence type="ECO:0000313" key="3">
    <source>
        <dbReference type="EMBL" id="KAA1013045.1"/>
    </source>
</evidence>
<dbReference type="Proteomes" id="UP000325273">
    <property type="component" value="Unassembled WGS sequence"/>
</dbReference>
<keyword evidence="1" id="KW-0472">Membrane</keyword>
<keyword evidence="3" id="KW-0012">Acyltransferase</keyword>
<evidence type="ECO:0000313" key="4">
    <source>
        <dbReference type="Proteomes" id="UP000325273"/>
    </source>
</evidence>
<name>A0A5B0HCQ0_9BURK</name>
<feature type="transmembrane region" description="Helical" evidence="1">
    <location>
        <begin position="12"/>
        <end position="37"/>
    </location>
</feature>
<feature type="transmembrane region" description="Helical" evidence="1">
    <location>
        <begin position="84"/>
        <end position="103"/>
    </location>
</feature>
<dbReference type="Pfam" id="PF01757">
    <property type="entry name" value="Acyl_transf_3"/>
    <property type="match status" value="1"/>
</dbReference>
<accession>A0A5B0HCQ0</accession>
<dbReference type="GO" id="GO:0016020">
    <property type="term" value="C:membrane"/>
    <property type="evidence" value="ECO:0007669"/>
    <property type="project" value="TreeGrafter"/>
</dbReference>
<dbReference type="AlphaFoldDB" id="A0A5B0HCQ0"/>
<comment type="caution">
    <text evidence="3">The sequence shown here is derived from an EMBL/GenBank/DDBJ whole genome shotgun (WGS) entry which is preliminary data.</text>
</comment>
<feature type="transmembrane region" description="Helical" evidence="1">
    <location>
        <begin position="43"/>
        <end position="64"/>
    </location>
</feature>
<feature type="transmembrane region" description="Helical" evidence="1">
    <location>
        <begin position="132"/>
        <end position="150"/>
    </location>
</feature>
<keyword evidence="3" id="KW-0808">Transferase</keyword>
<dbReference type="GO" id="GO:0016747">
    <property type="term" value="F:acyltransferase activity, transferring groups other than amino-acyl groups"/>
    <property type="evidence" value="ECO:0007669"/>
    <property type="project" value="InterPro"/>
</dbReference>
<dbReference type="InterPro" id="IPR050879">
    <property type="entry name" value="Acyltransferase_3"/>
</dbReference>
<feature type="transmembrane region" description="Helical" evidence="1">
    <location>
        <begin position="186"/>
        <end position="208"/>
    </location>
</feature>
<dbReference type="PANTHER" id="PTHR23028">
    <property type="entry name" value="ACETYLTRANSFERASE"/>
    <property type="match status" value="1"/>
</dbReference>
<feature type="transmembrane region" description="Helical" evidence="1">
    <location>
        <begin position="157"/>
        <end position="174"/>
    </location>
</feature>
<proteinExistence type="predicted"/>
<evidence type="ECO:0000256" key="1">
    <source>
        <dbReference type="SAM" id="Phobius"/>
    </source>
</evidence>
<dbReference type="InterPro" id="IPR002656">
    <property type="entry name" value="Acyl_transf_3_dom"/>
</dbReference>
<organism evidence="3 4">
    <name type="scientific">Paraburkholderia panacisoli</name>
    <dbReference type="NCBI Taxonomy" id="2603818"/>
    <lineage>
        <taxon>Bacteria</taxon>
        <taxon>Pseudomonadati</taxon>
        <taxon>Pseudomonadota</taxon>
        <taxon>Betaproteobacteria</taxon>
        <taxon>Burkholderiales</taxon>
        <taxon>Burkholderiaceae</taxon>
        <taxon>Paraburkholderia</taxon>
    </lineage>
</organism>
<keyword evidence="1" id="KW-0812">Transmembrane</keyword>
<feature type="transmembrane region" description="Helical" evidence="1">
    <location>
        <begin position="312"/>
        <end position="334"/>
    </location>
</feature>
<feature type="domain" description="Acyltransferase 3" evidence="2">
    <location>
        <begin position="8"/>
        <end position="329"/>
    </location>
</feature>
<feature type="transmembrane region" description="Helical" evidence="1">
    <location>
        <begin position="253"/>
        <end position="272"/>
    </location>
</feature>
<keyword evidence="1" id="KW-1133">Transmembrane helix</keyword>
<feature type="transmembrane region" description="Helical" evidence="1">
    <location>
        <begin position="220"/>
        <end position="238"/>
    </location>
</feature>
<dbReference type="GO" id="GO:0000271">
    <property type="term" value="P:polysaccharide biosynthetic process"/>
    <property type="evidence" value="ECO:0007669"/>
    <property type="project" value="TreeGrafter"/>
</dbReference>
<feature type="transmembrane region" description="Helical" evidence="1">
    <location>
        <begin position="284"/>
        <end position="306"/>
    </location>
</feature>
<evidence type="ECO:0000259" key="2">
    <source>
        <dbReference type="Pfam" id="PF01757"/>
    </source>
</evidence>
<sequence length="364" mass="41132">MKQEKLDFVSALRGLAACYVALFHLPHLAGLLIPSWFQPFSDAGMSAVSLFFVISAFTLCMSTASRAEENAPIRNFLMRRFFRIAPLFYIWIVLGCVRDYLVYGTIHSEKDVLLNATFLFNFSPSTVEGIPWAAWTLGVEMVFYVLFPWIFRALSDFGRAFLALAVTGLVGIWWESAMHAVPGPFWMFGFLSRLPIFILGICVYHLYVSARRWSQEAKRYAGCIALGSGVFWYMAIAYRSPSEPLLPLDYQQALSWASIAFGLSQVGGRFVANRVTNFMGDISYSFYLTHATVFNLMAAVFAWVIVHSGMHQYGLFVCYAIGTFVVAGLSYAQYRLVEQRGIRFGSRLIRRLESRAPIERAAPE</sequence>
<protein>
    <submittedName>
        <fullName evidence="3">Acyltransferase</fullName>
    </submittedName>
</protein>
<dbReference type="RefSeq" id="WP_149669675.1">
    <property type="nucleotide sequence ID" value="NZ_VTUZ01000005.1"/>
</dbReference>
<dbReference type="PANTHER" id="PTHR23028:SF53">
    <property type="entry name" value="ACYL_TRANSF_3 DOMAIN-CONTAINING PROTEIN"/>
    <property type="match status" value="1"/>
</dbReference>
<reference evidence="3 4" key="1">
    <citation type="submission" date="2019-08" db="EMBL/GenBank/DDBJ databases">
        <title>Paraburkholderia sp. DCY113.</title>
        <authorList>
            <person name="Kang J."/>
        </authorList>
    </citation>
    <scope>NUCLEOTIDE SEQUENCE [LARGE SCALE GENOMIC DNA]</scope>
    <source>
        <strain evidence="3 4">DCY113</strain>
    </source>
</reference>
<gene>
    <name evidence="3" type="ORF">FVF58_09650</name>
</gene>